<organism evidence="2 3">
    <name type="scientific">Marinibacterium profundimaris</name>
    <dbReference type="NCBI Taxonomy" id="1679460"/>
    <lineage>
        <taxon>Bacteria</taxon>
        <taxon>Pseudomonadati</taxon>
        <taxon>Pseudomonadota</taxon>
        <taxon>Alphaproteobacteria</taxon>
        <taxon>Rhodobacterales</taxon>
        <taxon>Paracoccaceae</taxon>
        <taxon>Marinibacterium</taxon>
    </lineage>
</organism>
<feature type="domain" description="N-acetyltransferase" evidence="1">
    <location>
        <begin position="9"/>
        <end position="95"/>
    </location>
</feature>
<dbReference type="OrthoDB" id="9800945at2"/>
<dbReference type="CDD" id="cd04301">
    <property type="entry name" value="NAT_SF"/>
    <property type="match status" value="1"/>
</dbReference>
<proteinExistence type="predicted"/>
<dbReference type="InterPro" id="IPR045057">
    <property type="entry name" value="Gcn5-rel_NAT"/>
</dbReference>
<keyword evidence="3" id="KW-1185">Reference proteome</keyword>
<dbReference type="PANTHER" id="PTHR31435">
    <property type="entry name" value="PROTEIN NATD1"/>
    <property type="match status" value="1"/>
</dbReference>
<dbReference type="PROSITE" id="PS51729">
    <property type="entry name" value="GNAT_YJDJ"/>
    <property type="match status" value="1"/>
</dbReference>
<protein>
    <submittedName>
        <fullName evidence="2">Acetyltransferase</fullName>
    </submittedName>
</protein>
<evidence type="ECO:0000313" key="3">
    <source>
        <dbReference type="Proteomes" id="UP000215377"/>
    </source>
</evidence>
<reference evidence="2 3" key="1">
    <citation type="submission" date="2013-04" db="EMBL/GenBank/DDBJ databases">
        <title>Oceanicola sp. 22II1-22F33 Genome Sequencing.</title>
        <authorList>
            <person name="Lai Q."/>
            <person name="Li G."/>
            <person name="Shao Z."/>
        </authorList>
    </citation>
    <scope>NUCLEOTIDE SEQUENCE [LARGE SCALE GENOMIC DNA]</scope>
    <source>
        <strain evidence="2 3">22II1-22F33</strain>
    </source>
</reference>
<dbReference type="EMBL" id="AQQR01000008">
    <property type="protein sequence ID" value="OWU71677.1"/>
    <property type="molecule type" value="Genomic_DNA"/>
</dbReference>
<dbReference type="PANTHER" id="PTHR31435:SF10">
    <property type="entry name" value="BSR4717 PROTEIN"/>
    <property type="match status" value="1"/>
</dbReference>
<dbReference type="InterPro" id="IPR031165">
    <property type="entry name" value="GNAT_YJDJ"/>
</dbReference>
<gene>
    <name evidence="2" type="ORF">ATO3_17900</name>
</gene>
<dbReference type="Proteomes" id="UP000215377">
    <property type="component" value="Unassembled WGS sequence"/>
</dbReference>
<comment type="caution">
    <text evidence="2">The sequence shown here is derived from an EMBL/GenBank/DDBJ whole genome shotgun (WGS) entry which is preliminary data.</text>
</comment>
<evidence type="ECO:0000259" key="1">
    <source>
        <dbReference type="PROSITE" id="PS51729"/>
    </source>
</evidence>
<dbReference type="Pfam" id="PF14542">
    <property type="entry name" value="Acetyltransf_CG"/>
    <property type="match status" value="1"/>
</dbReference>
<evidence type="ECO:0000313" key="2">
    <source>
        <dbReference type="EMBL" id="OWU71677.1"/>
    </source>
</evidence>
<accession>A0A225NF91</accession>
<name>A0A225NF91_9RHOB</name>
<dbReference type="InterPro" id="IPR016181">
    <property type="entry name" value="Acyl_CoA_acyltransferase"/>
</dbReference>
<dbReference type="GO" id="GO:0016740">
    <property type="term" value="F:transferase activity"/>
    <property type="evidence" value="ECO:0007669"/>
    <property type="project" value="UniProtKB-KW"/>
</dbReference>
<dbReference type="SUPFAM" id="SSF55729">
    <property type="entry name" value="Acyl-CoA N-acyltransferases (Nat)"/>
    <property type="match status" value="1"/>
</dbReference>
<dbReference type="AlphaFoldDB" id="A0A225NF91"/>
<dbReference type="Gene3D" id="3.40.630.30">
    <property type="match status" value="1"/>
</dbReference>
<keyword evidence="2" id="KW-0808">Transferase</keyword>
<sequence>MTDITVTREEGETKGRFVAVVESHEAELTFSKTSPTLVIADHTGVPEELKGKGVGRALVEALVADARASGYKVIPLCPFVKAQYGRHPEWSDVFG</sequence>
<dbReference type="RefSeq" id="WP_088651267.1">
    <property type="nucleotide sequence ID" value="NZ_AQQR01000008.1"/>
</dbReference>